<keyword evidence="2" id="KW-1185">Reference proteome</keyword>
<organism evidence="1 2">
    <name type="scientific">Phyllosticta capitalensis</name>
    <dbReference type="NCBI Taxonomy" id="121624"/>
    <lineage>
        <taxon>Eukaryota</taxon>
        <taxon>Fungi</taxon>
        <taxon>Dikarya</taxon>
        <taxon>Ascomycota</taxon>
        <taxon>Pezizomycotina</taxon>
        <taxon>Dothideomycetes</taxon>
        <taxon>Dothideomycetes incertae sedis</taxon>
        <taxon>Botryosphaeriales</taxon>
        <taxon>Phyllostictaceae</taxon>
        <taxon>Phyllosticta</taxon>
    </lineage>
</organism>
<name>A0ABR1Z0I9_9PEZI</name>
<reference evidence="1 2" key="1">
    <citation type="submission" date="2024-04" db="EMBL/GenBank/DDBJ databases">
        <title>Phyllosticta paracitricarpa is synonymous to the EU quarantine fungus P. citricarpa based on phylogenomic analyses.</title>
        <authorList>
            <consortium name="Lawrence Berkeley National Laboratory"/>
            <person name="Van Ingen-Buijs V.A."/>
            <person name="Van Westerhoven A.C."/>
            <person name="Haridas S."/>
            <person name="Skiadas P."/>
            <person name="Martin F."/>
            <person name="Groenewald J.Z."/>
            <person name="Crous P.W."/>
            <person name="Seidl M.F."/>
        </authorList>
    </citation>
    <scope>NUCLEOTIDE SEQUENCE [LARGE SCALE GENOMIC DNA]</scope>
    <source>
        <strain evidence="1 2">CBS 123374</strain>
    </source>
</reference>
<comment type="caution">
    <text evidence="1">The sequence shown here is derived from an EMBL/GenBank/DDBJ whole genome shotgun (WGS) entry which is preliminary data.</text>
</comment>
<proteinExistence type="predicted"/>
<evidence type="ECO:0000313" key="2">
    <source>
        <dbReference type="Proteomes" id="UP001492380"/>
    </source>
</evidence>
<sequence length="214" mass="23965">MLGCFFTRQQQLAAIEAGLVLLADAGCSALTSHMPLAWDKRALDSLAPKSPFSKTGVQRSTPAVKWPAPKCAFDLLHVFNRTPARFTALARRHFFLGRRKISSRCFAADPISLQHGFNAPMIVGPWEDQQQKMRTFSLYARTTTPDTSKRFLLTKKGRRYGLFMALWNPQVAYTELPPPRHDSTFRTPGTLVFSAHLGVGMPLAPIYEAVCYYA</sequence>
<evidence type="ECO:0000313" key="1">
    <source>
        <dbReference type="EMBL" id="KAK8244478.1"/>
    </source>
</evidence>
<protein>
    <submittedName>
        <fullName evidence="1">Uncharacterized protein</fullName>
    </submittedName>
</protein>
<dbReference type="Proteomes" id="UP001492380">
    <property type="component" value="Unassembled WGS sequence"/>
</dbReference>
<dbReference type="EMBL" id="JBBWRZ010000002">
    <property type="protein sequence ID" value="KAK8244478.1"/>
    <property type="molecule type" value="Genomic_DNA"/>
</dbReference>
<gene>
    <name evidence="1" type="ORF">HDK90DRAFT_160291</name>
</gene>
<accession>A0ABR1Z0I9</accession>